<dbReference type="Gene3D" id="3.40.50.300">
    <property type="entry name" value="P-loop containing nucleotide triphosphate hydrolases"/>
    <property type="match status" value="1"/>
</dbReference>
<keyword evidence="9" id="KW-0175">Coiled coil</keyword>
<dbReference type="PROSITE" id="PS50893">
    <property type="entry name" value="ABC_TRANSPORTER_2"/>
    <property type="match status" value="1"/>
</dbReference>
<feature type="transmembrane region" description="Helical" evidence="10">
    <location>
        <begin position="166"/>
        <end position="184"/>
    </location>
</feature>
<evidence type="ECO:0000256" key="2">
    <source>
        <dbReference type="ARBA" id="ARBA00022448"/>
    </source>
</evidence>
<keyword evidence="2" id="KW-0813">Transport</keyword>
<dbReference type="InterPro" id="IPR017871">
    <property type="entry name" value="ABC_transporter-like_CS"/>
</dbReference>
<dbReference type="SUPFAM" id="SSF52540">
    <property type="entry name" value="P-loop containing nucleoside triphosphate hydrolases"/>
    <property type="match status" value="1"/>
</dbReference>
<dbReference type="SMART" id="SM00382">
    <property type="entry name" value="AAA"/>
    <property type="match status" value="1"/>
</dbReference>
<evidence type="ECO:0000256" key="6">
    <source>
        <dbReference type="ARBA" id="ARBA00022840"/>
    </source>
</evidence>
<accession>A0A402AFB8</accession>
<dbReference type="InterPro" id="IPR011527">
    <property type="entry name" value="ABC1_TM_dom"/>
</dbReference>
<evidence type="ECO:0000256" key="9">
    <source>
        <dbReference type="SAM" id="Coils"/>
    </source>
</evidence>
<comment type="subcellular location">
    <subcellularLocation>
        <location evidence="1">Cell membrane</location>
        <topology evidence="1">Multi-pass membrane protein</topology>
    </subcellularLocation>
</comment>
<keyword evidence="13" id="KW-0347">Helicase</keyword>
<evidence type="ECO:0000259" key="12">
    <source>
        <dbReference type="PROSITE" id="PS50929"/>
    </source>
</evidence>
<feature type="transmembrane region" description="Helical" evidence="10">
    <location>
        <begin position="63"/>
        <end position="83"/>
    </location>
</feature>
<dbReference type="InterPro" id="IPR003593">
    <property type="entry name" value="AAA+_ATPase"/>
</dbReference>
<dbReference type="Pfam" id="PF00664">
    <property type="entry name" value="ABC_membrane"/>
    <property type="match status" value="1"/>
</dbReference>
<dbReference type="CDD" id="cd07346">
    <property type="entry name" value="ABC_6TM_exporters"/>
    <property type="match status" value="1"/>
</dbReference>
<dbReference type="PANTHER" id="PTHR43394:SF1">
    <property type="entry name" value="ATP-BINDING CASSETTE SUB-FAMILY B MEMBER 10, MITOCHONDRIAL"/>
    <property type="match status" value="1"/>
</dbReference>
<dbReference type="Pfam" id="PF00005">
    <property type="entry name" value="ABC_tran"/>
    <property type="match status" value="1"/>
</dbReference>
<dbReference type="RefSeq" id="WP_246035307.1">
    <property type="nucleotide sequence ID" value="NZ_BIFS01000001.1"/>
</dbReference>
<evidence type="ECO:0000256" key="1">
    <source>
        <dbReference type="ARBA" id="ARBA00004651"/>
    </source>
</evidence>
<keyword evidence="13" id="KW-0378">Hydrolase</keyword>
<keyword evidence="8 10" id="KW-0472">Membrane</keyword>
<evidence type="ECO:0000256" key="3">
    <source>
        <dbReference type="ARBA" id="ARBA00022475"/>
    </source>
</evidence>
<feature type="transmembrane region" description="Helical" evidence="10">
    <location>
        <begin position="26"/>
        <end position="43"/>
    </location>
</feature>
<sequence length="584" mass="64818">MGAMLKHSFTYRELLARYLRPQWQRVCWMGLLLLASITLQLVNPQILRQFIDNALQGSNTNSLMLAGALFIGLSLLNQLLAVINTYVSENVAWTATNQLRTDLVSHCLQLDMAFHKARTAGELIERIDGDVNTLANFFSQAIIKLLGNGLLIVGVLLLLFTEQWQVGIAISIFALGGLFILIRLRNIAVPYWMKTREKDAEFFGFLGEQLAGTADVRANGATGYVMRRFYLLLRSWLPIHMRANLASYATWSSTLLLFGFGNALALGISTYLWSRHEISPGTVYLIFYYTNLLSAPMEQIRTQLQQLQEASAGIERIRQLLQAQPTILDGDGAELPAGALALEINDITFGYNADEPVLQNLSLQLAAGRVLGILGRTGSGKTTLARLLLRLYDVQQGEILLGGVPLRQTRLRGLRQHIGMVTQDVQLFHASVRDNLTYFDRAIDDTHILKVLTELGLASWYQSLPAGLDTILGSDGEGLSAGEAQLLAFSRVFLSNPGLIIMDEASSRLDPATEQLIEKAVDTLLHERTGIIIAHRLSTIQRADDILIIEDGHLLEYGPRAQLANNPHSRFYRLLQTGLEEVLA</sequence>
<gene>
    <name evidence="13" type="ORF">KDK_15910</name>
</gene>
<evidence type="ECO:0000313" key="14">
    <source>
        <dbReference type="Proteomes" id="UP000287188"/>
    </source>
</evidence>
<dbReference type="GO" id="GO:0005524">
    <property type="term" value="F:ATP binding"/>
    <property type="evidence" value="ECO:0007669"/>
    <property type="project" value="UniProtKB-KW"/>
</dbReference>
<feature type="domain" description="ABC transporter" evidence="11">
    <location>
        <begin position="342"/>
        <end position="576"/>
    </location>
</feature>
<dbReference type="GO" id="GO:0005886">
    <property type="term" value="C:plasma membrane"/>
    <property type="evidence" value="ECO:0007669"/>
    <property type="project" value="UniProtKB-SubCell"/>
</dbReference>
<dbReference type="InterPro" id="IPR003439">
    <property type="entry name" value="ABC_transporter-like_ATP-bd"/>
</dbReference>
<dbReference type="PANTHER" id="PTHR43394">
    <property type="entry name" value="ATP-DEPENDENT PERMEASE MDL1, MITOCHONDRIAL"/>
    <property type="match status" value="1"/>
</dbReference>
<feature type="transmembrane region" description="Helical" evidence="10">
    <location>
        <begin position="141"/>
        <end position="160"/>
    </location>
</feature>
<evidence type="ECO:0000259" key="11">
    <source>
        <dbReference type="PROSITE" id="PS50893"/>
    </source>
</evidence>
<dbReference type="GO" id="GO:0016887">
    <property type="term" value="F:ATP hydrolysis activity"/>
    <property type="evidence" value="ECO:0007669"/>
    <property type="project" value="InterPro"/>
</dbReference>
<dbReference type="PROSITE" id="PS00211">
    <property type="entry name" value="ABC_TRANSPORTER_1"/>
    <property type="match status" value="1"/>
</dbReference>
<reference evidence="14" key="1">
    <citation type="submission" date="2018-12" db="EMBL/GenBank/DDBJ databases">
        <title>Tengunoibacter tsumagoiensis gen. nov., sp. nov., Dictyobacter kobayashii sp. nov., D. alpinus sp. nov., and D. joshuensis sp. nov. and description of Dictyobacteraceae fam. nov. within the order Ktedonobacterales isolated from Tengu-no-mugimeshi.</title>
        <authorList>
            <person name="Wang C.M."/>
            <person name="Zheng Y."/>
            <person name="Sakai Y."/>
            <person name="Toyoda A."/>
            <person name="Minakuchi Y."/>
            <person name="Abe K."/>
            <person name="Yokota A."/>
            <person name="Yabe S."/>
        </authorList>
    </citation>
    <scope>NUCLEOTIDE SEQUENCE [LARGE SCALE GENOMIC DNA]</scope>
    <source>
        <strain evidence="14">Uno11</strain>
    </source>
</reference>
<dbReference type="SUPFAM" id="SSF90123">
    <property type="entry name" value="ABC transporter transmembrane region"/>
    <property type="match status" value="1"/>
</dbReference>
<name>A0A402AFB8_9CHLR</name>
<dbReference type="EMBL" id="BIFS01000001">
    <property type="protein sequence ID" value="GCE17791.1"/>
    <property type="molecule type" value="Genomic_DNA"/>
</dbReference>
<feature type="transmembrane region" description="Helical" evidence="10">
    <location>
        <begin position="248"/>
        <end position="273"/>
    </location>
</feature>
<keyword evidence="7 10" id="KW-1133">Transmembrane helix</keyword>
<dbReference type="InterPro" id="IPR039421">
    <property type="entry name" value="Type_1_exporter"/>
</dbReference>
<dbReference type="GO" id="GO:0015421">
    <property type="term" value="F:ABC-type oligopeptide transporter activity"/>
    <property type="evidence" value="ECO:0007669"/>
    <property type="project" value="TreeGrafter"/>
</dbReference>
<dbReference type="InterPro" id="IPR036640">
    <property type="entry name" value="ABC1_TM_sf"/>
</dbReference>
<dbReference type="PROSITE" id="PS50929">
    <property type="entry name" value="ABC_TM1F"/>
    <property type="match status" value="1"/>
</dbReference>
<comment type="caution">
    <text evidence="13">The sequence shown here is derived from an EMBL/GenBank/DDBJ whole genome shotgun (WGS) entry which is preliminary data.</text>
</comment>
<dbReference type="Gene3D" id="1.20.1560.10">
    <property type="entry name" value="ABC transporter type 1, transmembrane domain"/>
    <property type="match status" value="1"/>
</dbReference>
<evidence type="ECO:0000256" key="4">
    <source>
        <dbReference type="ARBA" id="ARBA00022692"/>
    </source>
</evidence>
<dbReference type="FunFam" id="3.40.50.300:FF:000299">
    <property type="entry name" value="ABC transporter ATP-binding protein/permease"/>
    <property type="match status" value="1"/>
</dbReference>
<dbReference type="GO" id="GO:0004386">
    <property type="term" value="F:helicase activity"/>
    <property type="evidence" value="ECO:0007669"/>
    <property type="project" value="UniProtKB-KW"/>
</dbReference>
<feature type="coiled-coil region" evidence="9">
    <location>
        <begin position="297"/>
        <end position="324"/>
    </location>
</feature>
<evidence type="ECO:0000313" key="13">
    <source>
        <dbReference type="EMBL" id="GCE17791.1"/>
    </source>
</evidence>
<proteinExistence type="predicted"/>
<dbReference type="Proteomes" id="UP000287188">
    <property type="component" value="Unassembled WGS sequence"/>
</dbReference>
<keyword evidence="3" id="KW-1003">Cell membrane</keyword>
<keyword evidence="5" id="KW-0547">Nucleotide-binding</keyword>
<evidence type="ECO:0000256" key="7">
    <source>
        <dbReference type="ARBA" id="ARBA00022989"/>
    </source>
</evidence>
<evidence type="ECO:0000256" key="5">
    <source>
        <dbReference type="ARBA" id="ARBA00022741"/>
    </source>
</evidence>
<keyword evidence="6" id="KW-0067">ATP-binding</keyword>
<dbReference type="InterPro" id="IPR027417">
    <property type="entry name" value="P-loop_NTPase"/>
</dbReference>
<evidence type="ECO:0000256" key="10">
    <source>
        <dbReference type="SAM" id="Phobius"/>
    </source>
</evidence>
<organism evidence="13 14">
    <name type="scientific">Dictyobacter kobayashii</name>
    <dbReference type="NCBI Taxonomy" id="2014872"/>
    <lineage>
        <taxon>Bacteria</taxon>
        <taxon>Bacillati</taxon>
        <taxon>Chloroflexota</taxon>
        <taxon>Ktedonobacteria</taxon>
        <taxon>Ktedonobacterales</taxon>
        <taxon>Dictyobacteraceae</taxon>
        <taxon>Dictyobacter</taxon>
    </lineage>
</organism>
<protein>
    <submittedName>
        <fullName evidence="13">Helicase</fullName>
    </submittedName>
</protein>
<keyword evidence="4 10" id="KW-0812">Transmembrane</keyword>
<evidence type="ECO:0000256" key="8">
    <source>
        <dbReference type="ARBA" id="ARBA00023136"/>
    </source>
</evidence>
<dbReference type="AlphaFoldDB" id="A0A402AFB8"/>
<keyword evidence="14" id="KW-1185">Reference proteome</keyword>
<feature type="domain" description="ABC transmembrane type-1" evidence="12">
    <location>
        <begin position="28"/>
        <end position="309"/>
    </location>
</feature>